<evidence type="ECO:0000313" key="4">
    <source>
        <dbReference type="EMBL" id="CAE0684224.1"/>
    </source>
</evidence>
<dbReference type="EMBL" id="HBIV01052509">
    <property type="protein sequence ID" value="CAE0684222.1"/>
    <property type="molecule type" value="Transcribed_RNA"/>
</dbReference>
<gene>
    <name evidence="2" type="ORF">LGLO00237_LOCUS36010</name>
    <name evidence="3" type="ORF">LGLO00237_LOCUS36011</name>
    <name evidence="4" type="ORF">LGLO00237_LOCUS36012</name>
</gene>
<evidence type="ECO:0000256" key="1">
    <source>
        <dbReference type="SAM" id="MobiDB-lite"/>
    </source>
</evidence>
<evidence type="ECO:0000313" key="2">
    <source>
        <dbReference type="EMBL" id="CAE0684222.1"/>
    </source>
</evidence>
<accession>A0A6V3UQG6</accession>
<reference evidence="4" key="1">
    <citation type="submission" date="2021-01" db="EMBL/GenBank/DDBJ databases">
        <authorList>
            <person name="Corre E."/>
            <person name="Pelletier E."/>
            <person name="Niang G."/>
            <person name="Scheremetjew M."/>
            <person name="Finn R."/>
            <person name="Kale V."/>
            <person name="Holt S."/>
            <person name="Cochrane G."/>
            <person name="Meng A."/>
            <person name="Brown T."/>
            <person name="Cohen L."/>
        </authorList>
    </citation>
    <scope>NUCLEOTIDE SEQUENCE</scope>
    <source>
        <strain evidence="4">CCCM811</strain>
    </source>
</reference>
<dbReference type="EMBL" id="HBIV01052511">
    <property type="protein sequence ID" value="CAE0684224.1"/>
    <property type="molecule type" value="Transcribed_RNA"/>
</dbReference>
<feature type="compositionally biased region" description="Low complexity" evidence="1">
    <location>
        <begin position="97"/>
        <end position="109"/>
    </location>
</feature>
<evidence type="ECO:0000313" key="3">
    <source>
        <dbReference type="EMBL" id="CAE0684223.1"/>
    </source>
</evidence>
<sequence length="204" mass="22900">MAAEVHKQLIVQNLLPTDHQEPPTPPDTPPYVEIDDRSSTPAHSRASTSAPSSISTRNPASTPAAPVPALASATPPLAAKVLVSGDQKRKRRKIKSTTKSNTASTADSSRGGMKLDEKNLREIYREYQELDEEIEYYCSLLSQIGAQEIRREERKHQPNEKGTFSDEFIQATQKKKDVIEMKLDRYSQIHSFLSSLANRKKWKI</sequence>
<feature type="compositionally biased region" description="Low complexity" evidence="1">
    <location>
        <begin position="39"/>
        <end position="79"/>
    </location>
</feature>
<organism evidence="4">
    <name type="scientific">Lotharella globosa</name>
    <dbReference type="NCBI Taxonomy" id="91324"/>
    <lineage>
        <taxon>Eukaryota</taxon>
        <taxon>Sar</taxon>
        <taxon>Rhizaria</taxon>
        <taxon>Cercozoa</taxon>
        <taxon>Chlorarachniophyceae</taxon>
        <taxon>Lotharella</taxon>
    </lineage>
</organism>
<proteinExistence type="predicted"/>
<dbReference type="EMBL" id="HBIV01052510">
    <property type="protein sequence ID" value="CAE0684223.1"/>
    <property type="molecule type" value="Transcribed_RNA"/>
</dbReference>
<feature type="region of interest" description="Disordered" evidence="1">
    <location>
        <begin position="1"/>
        <end position="113"/>
    </location>
</feature>
<protein>
    <submittedName>
        <fullName evidence="4">Uncharacterized protein</fullName>
    </submittedName>
</protein>
<name>A0A6V3UQG6_9EUKA</name>
<dbReference type="AlphaFoldDB" id="A0A6V3UQG6"/>